<sequence length="575" mass="69168">MINKLDIFSLTTSLILEKAKNNINFNDSTYPDTLNEEKEESDIFPFMNKSAFAGWILFDTKSNLTFSKDYITNNIGDDYIDGFSEFNLDEYFDFIFSSYSSIFTVEEIEGSYIYLRDLILNIKIKAYDSQHFINKEFNNYFLRVSKYQNEYVIVQVNTSFNDEFRDFLIKDLRDYLNYEKINIKKFADMKSYLKENLINIFYVYGSSLSDYSTYVQERFDEDQENRFLNKAFSKEDKELFNKFSLSLSNSTKNFQLNRDEIMYYVSLIYDEYLKKNDLNYSSYKDLDFKKIYYELSLRGQFCNLSELNNSLMLFKNYYLYIKKYNKNFDDLPIKSIDMAIDNTFIYQNLLQNSIEGYFVDETLLDIIKNSYFEESKFINEFENFIDYIQYYYLYENKNGELSPAVVKSISKELGLEATKNVKNLREYHFPELMVFLKFAKIKNIISLEKENLFKHGLYELSSNAYKYLNLDYNEKLALWFSTLINKEFYRDMYSKNKIYKIKKFMIDLFVKIDENKLEKNYSYKGEYEPIIGILIDLGIFKDFDKLEFTNLGKKIFKYYNKLIPIKNIINIDFKK</sequence>
<proteinExistence type="predicted"/>
<protein>
    <submittedName>
        <fullName evidence="1">Uncharacterized protein</fullName>
    </submittedName>
</protein>
<dbReference type="AlphaFoldDB" id="A0A379C5S9"/>
<organism evidence="1 2">
    <name type="scientific">Peptoniphilus lacrimalis</name>
    <dbReference type="NCBI Taxonomy" id="33031"/>
    <lineage>
        <taxon>Bacteria</taxon>
        <taxon>Bacillati</taxon>
        <taxon>Bacillota</taxon>
        <taxon>Tissierellia</taxon>
        <taxon>Tissierellales</taxon>
        <taxon>Peptoniphilaceae</taxon>
        <taxon>Peptoniphilus</taxon>
    </lineage>
</organism>
<dbReference type="OrthoDB" id="1696119at2"/>
<dbReference type="RefSeq" id="WP_019035226.1">
    <property type="nucleotide sequence ID" value="NZ_UGSZ01000001.1"/>
</dbReference>
<reference evidence="1 2" key="1">
    <citation type="submission" date="2018-06" db="EMBL/GenBank/DDBJ databases">
        <authorList>
            <consortium name="Pathogen Informatics"/>
            <person name="Doyle S."/>
        </authorList>
    </citation>
    <scope>NUCLEOTIDE SEQUENCE [LARGE SCALE GENOMIC DNA]</scope>
    <source>
        <strain evidence="1 2">NCTC13149</strain>
    </source>
</reference>
<evidence type="ECO:0000313" key="2">
    <source>
        <dbReference type="Proteomes" id="UP000255517"/>
    </source>
</evidence>
<accession>A0A379C5S9</accession>
<evidence type="ECO:0000313" key="1">
    <source>
        <dbReference type="EMBL" id="SUB57610.1"/>
    </source>
</evidence>
<gene>
    <name evidence="1" type="ORF">NCTC13149_01455</name>
</gene>
<dbReference type="EMBL" id="UGSZ01000001">
    <property type="protein sequence ID" value="SUB57610.1"/>
    <property type="molecule type" value="Genomic_DNA"/>
</dbReference>
<dbReference type="Proteomes" id="UP000255517">
    <property type="component" value="Unassembled WGS sequence"/>
</dbReference>
<name>A0A379C5S9_9FIRM</name>